<dbReference type="Proteomes" id="UP000255328">
    <property type="component" value="Unassembled WGS sequence"/>
</dbReference>
<evidence type="ECO:0000256" key="1">
    <source>
        <dbReference type="SAM" id="Phobius"/>
    </source>
</evidence>
<protein>
    <recommendedName>
        <fullName evidence="4">Fimbrial assembly protein (PilN)</fullName>
    </recommendedName>
</protein>
<evidence type="ECO:0000313" key="2">
    <source>
        <dbReference type="EMBL" id="STO30703.1"/>
    </source>
</evidence>
<dbReference type="OrthoDB" id="88629at2"/>
<keyword evidence="1" id="KW-1133">Transmembrane helix</keyword>
<evidence type="ECO:0008006" key="4">
    <source>
        <dbReference type="Google" id="ProtNLM"/>
    </source>
</evidence>
<name>A0A377GV42_9FUSO</name>
<dbReference type="RefSeq" id="WP_115268362.1">
    <property type="nucleotide sequence ID" value="NZ_CASFEE010000004.1"/>
</dbReference>
<organism evidence="2 3">
    <name type="scientific">Fusobacterium necrogenes</name>
    <dbReference type="NCBI Taxonomy" id="858"/>
    <lineage>
        <taxon>Bacteria</taxon>
        <taxon>Fusobacteriati</taxon>
        <taxon>Fusobacteriota</taxon>
        <taxon>Fusobacteriia</taxon>
        <taxon>Fusobacteriales</taxon>
        <taxon>Fusobacteriaceae</taxon>
        <taxon>Fusobacterium</taxon>
    </lineage>
</organism>
<gene>
    <name evidence="2" type="ORF">NCTC10723_00131</name>
</gene>
<reference evidence="2 3" key="1">
    <citation type="submission" date="2018-06" db="EMBL/GenBank/DDBJ databases">
        <authorList>
            <consortium name="Pathogen Informatics"/>
            <person name="Doyle S."/>
        </authorList>
    </citation>
    <scope>NUCLEOTIDE SEQUENCE [LARGE SCALE GENOMIC DNA]</scope>
    <source>
        <strain evidence="2 3">NCTC10723</strain>
    </source>
</reference>
<dbReference type="EMBL" id="UGGU01000003">
    <property type="protein sequence ID" value="STO30703.1"/>
    <property type="molecule type" value="Genomic_DNA"/>
</dbReference>
<keyword evidence="3" id="KW-1185">Reference proteome</keyword>
<sequence>MKIIDKFLTKKKINFFTLDEIENYQEGILILDSNFFHIIPMIFSKDIDKREREFEIIEKLENIFEDYDELYYLEKELSLKIENNLEKILFITIEKDKIYTLLDNLKEKNITLLGIYPLFLLELFNKNNIEKTYVEIEDEKYRLYYFLENKLVNFQESEFEKDELLSFPKYLEENLKGESFVYEAQKEIIKYFPNLKVKDWREYPLTLKTDFNFIPNEYILEENYKKNLKISTFIISLIIIISSILFFTLYFLRQTIDNKIYTYQENFSSIHEKNLKIRDEILKLEEEIRNIKKNSKVKYFNQIKLHKILTSISQNENLELTNFEYGDGIINLQGISNSEDAIYKFQNSILQNKLFKKFNHDYIKLKNDSYEFNIDIEVTNDILEEF</sequence>
<proteinExistence type="predicted"/>
<feature type="transmembrane region" description="Helical" evidence="1">
    <location>
        <begin position="233"/>
        <end position="252"/>
    </location>
</feature>
<dbReference type="AlphaFoldDB" id="A0A377GV42"/>
<evidence type="ECO:0000313" key="3">
    <source>
        <dbReference type="Proteomes" id="UP000255328"/>
    </source>
</evidence>
<keyword evidence="1" id="KW-0472">Membrane</keyword>
<keyword evidence="1" id="KW-0812">Transmembrane</keyword>
<accession>A0A377GV42</accession>